<evidence type="ECO:0000256" key="3">
    <source>
        <dbReference type="ARBA" id="ARBA00008703"/>
    </source>
</evidence>
<keyword evidence="5" id="KW-0949">S-adenosyl-L-methionine</keyword>
<dbReference type="InterPro" id="IPR003739">
    <property type="entry name" value="Lys_aminomutase/Glu_NH3_mut"/>
</dbReference>
<comment type="cofactor">
    <cofactor evidence="2">
        <name>[4Fe-4S] cluster</name>
        <dbReference type="ChEBI" id="CHEBI:49883"/>
    </cofactor>
</comment>
<dbReference type="GO" id="GO:0003824">
    <property type="term" value="F:catalytic activity"/>
    <property type="evidence" value="ECO:0007669"/>
    <property type="project" value="InterPro"/>
</dbReference>
<organism evidence="10 11">
    <name type="scientific">Flavilitoribacter nigricans (strain ATCC 23147 / DSM 23189 / NBRC 102662 / NCIMB 1420 / SS-2)</name>
    <name type="common">Lewinella nigricans</name>
    <dbReference type="NCBI Taxonomy" id="1122177"/>
    <lineage>
        <taxon>Bacteria</taxon>
        <taxon>Pseudomonadati</taxon>
        <taxon>Bacteroidota</taxon>
        <taxon>Saprospiria</taxon>
        <taxon>Saprospirales</taxon>
        <taxon>Lewinellaceae</taxon>
        <taxon>Flavilitoribacter</taxon>
    </lineage>
</organism>
<keyword evidence="9" id="KW-0411">Iron-sulfur</keyword>
<keyword evidence="8" id="KW-0408">Iron</keyword>
<dbReference type="SFLD" id="SFLDG01070">
    <property type="entry name" value="PLP-dependent"/>
    <property type="match status" value="1"/>
</dbReference>
<dbReference type="GO" id="GO:0046872">
    <property type="term" value="F:metal ion binding"/>
    <property type="evidence" value="ECO:0007669"/>
    <property type="project" value="UniProtKB-KW"/>
</dbReference>
<dbReference type="SFLD" id="SFLDS00029">
    <property type="entry name" value="Radical_SAM"/>
    <property type="match status" value="1"/>
</dbReference>
<evidence type="ECO:0000256" key="9">
    <source>
        <dbReference type="ARBA" id="ARBA00023014"/>
    </source>
</evidence>
<evidence type="ECO:0000313" key="10">
    <source>
        <dbReference type="EMBL" id="PHN07890.1"/>
    </source>
</evidence>
<dbReference type="EMBL" id="PDUD01000004">
    <property type="protein sequence ID" value="PHN07890.1"/>
    <property type="molecule type" value="Genomic_DNA"/>
</dbReference>
<dbReference type="InterPro" id="IPR007197">
    <property type="entry name" value="rSAM"/>
</dbReference>
<keyword evidence="11" id="KW-1185">Reference proteome</keyword>
<comment type="caution">
    <text evidence="10">The sequence shown here is derived from an EMBL/GenBank/DDBJ whole genome shotgun (WGS) entry which is preliminary data.</text>
</comment>
<dbReference type="InterPro" id="IPR013785">
    <property type="entry name" value="Aldolase_TIM"/>
</dbReference>
<dbReference type="PANTHER" id="PTHR30538">
    <property type="entry name" value="LYSINE 2,3-AMINOMUTASE-RELATED"/>
    <property type="match status" value="1"/>
</dbReference>
<evidence type="ECO:0000313" key="11">
    <source>
        <dbReference type="Proteomes" id="UP000223913"/>
    </source>
</evidence>
<dbReference type="InterPro" id="IPR058240">
    <property type="entry name" value="rSAM_sf"/>
</dbReference>
<sequence length="439" mass="51169">MVEARKYRVFTLRNFAKVPQVQQYLTPEQLHDIEVVGNVLPFKVNNYVIDELIDWTNIPHDPIFQLTFPQREMLSAAHYREMEKALSQDLSKAELKLVANKIRYELNPHPDGQQHNVPMLDDTKLTGIQHKYRETVLFFPSNSQTCHAYCTFCFRWPQFVGIDELKFAMKETDLLVEYLRRHPEVTDVLFTGGDPMVMSAKKMRAYIEPLLEADLPNLRTIRIGTKSLAYWPYKFLTDKDADEMIALFEEITERGYHLAFMAHFNNPVELKTEAVRQAIKRIIATGAQIRTQSPVMKHINDRPADWKEMWLEQVKLGCIPYYMFVARDTGAQDYFAVELERIWDIYHKAYQQVSGIARTVRGPSMSTNPGKVQILGINEINNKKVFTLRFIQGRQPSWVNKPFFAKFDPDAIWLDDLEPAFAPEFFYEQSSALKNISLN</sequence>
<dbReference type="Proteomes" id="UP000223913">
    <property type="component" value="Unassembled WGS sequence"/>
</dbReference>
<evidence type="ECO:0000256" key="6">
    <source>
        <dbReference type="ARBA" id="ARBA00022723"/>
    </source>
</evidence>
<protein>
    <submittedName>
        <fullName evidence="10">Lysine 2,3-aminomutase</fullName>
    </submittedName>
</protein>
<comment type="similarity">
    <text evidence="3">Belongs to the radical SAM superfamily. KamA family.</text>
</comment>
<dbReference type="PANTHER" id="PTHR30538:SF0">
    <property type="entry name" value="L-LYSINE 2,3-AMINOMUTASE AQ_1632-RELATED"/>
    <property type="match status" value="1"/>
</dbReference>
<dbReference type="Gene3D" id="3.20.20.70">
    <property type="entry name" value="Aldolase class I"/>
    <property type="match status" value="1"/>
</dbReference>
<name>A0A2D0NHN5_FLAN2</name>
<accession>A0A2D0NHN5</accession>
<reference evidence="10 11" key="1">
    <citation type="submission" date="2017-10" db="EMBL/GenBank/DDBJ databases">
        <title>The draft genome sequence of Lewinella nigricans NBRC 102662.</title>
        <authorList>
            <person name="Wang K."/>
        </authorList>
    </citation>
    <scope>NUCLEOTIDE SEQUENCE [LARGE SCALE GENOMIC DNA]</scope>
    <source>
        <strain evidence="10 11">NBRC 102662</strain>
    </source>
</reference>
<comment type="cofactor">
    <cofactor evidence="1">
        <name>pyridoxal 5'-phosphate</name>
        <dbReference type="ChEBI" id="CHEBI:597326"/>
    </cofactor>
</comment>
<evidence type="ECO:0000256" key="7">
    <source>
        <dbReference type="ARBA" id="ARBA00022898"/>
    </source>
</evidence>
<dbReference type="SUPFAM" id="SSF102114">
    <property type="entry name" value="Radical SAM enzymes"/>
    <property type="match status" value="1"/>
</dbReference>
<dbReference type="GO" id="GO:0051539">
    <property type="term" value="F:4 iron, 4 sulfur cluster binding"/>
    <property type="evidence" value="ECO:0007669"/>
    <property type="project" value="UniProtKB-KW"/>
</dbReference>
<keyword evidence="4" id="KW-0004">4Fe-4S</keyword>
<keyword evidence="6" id="KW-0479">Metal-binding</keyword>
<evidence type="ECO:0000256" key="5">
    <source>
        <dbReference type="ARBA" id="ARBA00022691"/>
    </source>
</evidence>
<evidence type="ECO:0000256" key="4">
    <source>
        <dbReference type="ARBA" id="ARBA00022485"/>
    </source>
</evidence>
<dbReference type="OrthoDB" id="9768064at2"/>
<dbReference type="RefSeq" id="WP_099148679.1">
    <property type="nucleotide sequence ID" value="NZ_PDUD01000004.1"/>
</dbReference>
<keyword evidence="7" id="KW-0663">Pyridoxal phosphate</keyword>
<dbReference type="AlphaFoldDB" id="A0A2D0NHN5"/>
<gene>
    <name evidence="10" type="ORF">CRP01_03820</name>
</gene>
<evidence type="ECO:0000256" key="2">
    <source>
        <dbReference type="ARBA" id="ARBA00001966"/>
    </source>
</evidence>
<proteinExistence type="inferred from homology"/>
<evidence type="ECO:0000256" key="1">
    <source>
        <dbReference type="ARBA" id="ARBA00001933"/>
    </source>
</evidence>
<evidence type="ECO:0000256" key="8">
    <source>
        <dbReference type="ARBA" id="ARBA00023004"/>
    </source>
</evidence>